<organism evidence="2 3">
    <name type="scientific">Caenorhabditis tropicalis</name>
    <dbReference type="NCBI Taxonomy" id="1561998"/>
    <lineage>
        <taxon>Eukaryota</taxon>
        <taxon>Metazoa</taxon>
        <taxon>Ecdysozoa</taxon>
        <taxon>Nematoda</taxon>
        <taxon>Chromadorea</taxon>
        <taxon>Rhabditida</taxon>
        <taxon>Rhabditina</taxon>
        <taxon>Rhabditomorpha</taxon>
        <taxon>Rhabditoidea</taxon>
        <taxon>Rhabditidae</taxon>
        <taxon>Peloderinae</taxon>
        <taxon>Caenorhabditis</taxon>
    </lineage>
</organism>
<dbReference type="Proteomes" id="UP000095282">
    <property type="component" value="Unplaced"/>
</dbReference>
<reference evidence="3" key="1">
    <citation type="submission" date="2016-11" db="UniProtKB">
        <authorList>
            <consortium name="WormBaseParasite"/>
        </authorList>
    </citation>
    <scope>IDENTIFICATION</scope>
</reference>
<dbReference type="WBParaSite" id="Csp11.Scaffold558.g3825.t1">
    <property type="protein sequence ID" value="Csp11.Scaffold558.g3825.t1"/>
    <property type="gene ID" value="Csp11.Scaffold558.g3825"/>
</dbReference>
<proteinExistence type="predicted"/>
<feature type="region of interest" description="Disordered" evidence="1">
    <location>
        <begin position="23"/>
        <end position="76"/>
    </location>
</feature>
<evidence type="ECO:0000256" key="1">
    <source>
        <dbReference type="SAM" id="MobiDB-lite"/>
    </source>
</evidence>
<name>A0A1I7T9S9_9PELO</name>
<protein>
    <submittedName>
        <fullName evidence="3">Uncharacterized protein</fullName>
    </submittedName>
</protein>
<evidence type="ECO:0000313" key="2">
    <source>
        <dbReference type="Proteomes" id="UP000095282"/>
    </source>
</evidence>
<evidence type="ECO:0000313" key="3">
    <source>
        <dbReference type="WBParaSite" id="Csp11.Scaffold558.g3825.t1"/>
    </source>
</evidence>
<dbReference type="AlphaFoldDB" id="A0A1I7T9S9"/>
<sequence>MIRSGNSIRKQLYLVSGLCCNKDNQPSNHPRMNIESPVMRKYDASTGEEEETSDLEQSKDDSVIPDTSKNPNCLNNASETKRACKKVSTCDKI</sequence>
<accession>A0A1I7T9S9</accession>
<feature type="compositionally biased region" description="Polar residues" evidence="1">
    <location>
        <begin position="65"/>
        <end position="76"/>
    </location>
</feature>
<keyword evidence="2" id="KW-1185">Reference proteome</keyword>